<evidence type="ECO:0000256" key="1">
    <source>
        <dbReference type="ARBA" id="ARBA00022737"/>
    </source>
</evidence>
<keyword evidence="4" id="KW-1185">Reference proteome</keyword>
<evidence type="ECO:0008006" key="5">
    <source>
        <dbReference type="Google" id="ProtNLM"/>
    </source>
</evidence>
<keyword evidence="1" id="KW-0677">Repeat</keyword>
<organism evidence="4">
    <name type="scientific">Selaginella moellendorffii</name>
    <name type="common">Spikemoss</name>
    <dbReference type="NCBI Taxonomy" id="88036"/>
    <lineage>
        <taxon>Eukaryota</taxon>
        <taxon>Viridiplantae</taxon>
        <taxon>Streptophyta</taxon>
        <taxon>Embryophyta</taxon>
        <taxon>Tracheophyta</taxon>
        <taxon>Lycopodiopsida</taxon>
        <taxon>Selaginellales</taxon>
        <taxon>Selaginellaceae</taxon>
        <taxon>Selaginella</taxon>
    </lineage>
</organism>
<dbReference type="InterPro" id="IPR002885">
    <property type="entry name" value="PPR_rpt"/>
</dbReference>
<evidence type="ECO:0000313" key="3">
    <source>
        <dbReference type="EMBL" id="EFJ08335.1"/>
    </source>
</evidence>
<feature type="repeat" description="PPR" evidence="2">
    <location>
        <begin position="102"/>
        <end position="137"/>
    </location>
</feature>
<dbReference type="Gene3D" id="1.25.40.10">
    <property type="entry name" value="Tetratricopeptide repeat domain"/>
    <property type="match status" value="2"/>
</dbReference>
<dbReference type="Pfam" id="PF13041">
    <property type="entry name" value="PPR_2"/>
    <property type="match status" value="1"/>
</dbReference>
<dbReference type="HOGENOM" id="CLU_002706_0_0_1"/>
<dbReference type="Pfam" id="PF01535">
    <property type="entry name" value="PPR"/>
    <property type="match status" value="1"/>
</dbReference>
<dbReference type="KEGG" id="smo:SELMODRAFT_132095"/>
<proteinExistence type="predicted"/>
<dbReference type="PANTHER" id="PTHR47926:SF533">
    <property type="entry name" value="DYW DOMAIN-CONTAINING PROTEIN"/>
    <property type="match status" value="1"/>
</dbReference>
<feature type="repeat" description="PPR" evidence="2">
    <location>
        <begin position="40"/>
        <end position="74"/>
    </location>
</feature>
<gene>
    <name evidence="3" type="ORF">SELMODRAFT_132095</name>
</gene>
<dbReference type="PANTHER" id="PTHR47926">
    <property type="entry name" value="PENTATRICOPEPTIDE REPEAT-CONTAINING PROTEIN"/>
    <property type="match status" value="1"/>
</dbReference>
<name>D8T529_SELML</name>
<dbReference type="NCBIfam" id="TIGR00756">
    <property type="entry name" value="PPR"/>
    <property type="match status" value="3"/>
</dbReference>
<dbReference type="GO" id="GO:0009451">
    <property type="term" value="P:RNA modification"/>
    <property type="evidence" value="ECO:0007669"/>
    <property type="project" value="InterPro"/>
</dbReference>
<dbReference type="EMBL" id="GL377675">
    <property type="protein sequence ID" value="EFJ08335.1"/>
    <property type="molecule type" value="Genomic_DNA"/>
</dbReference>
<dbReference type="InParanoid" id="D8T529"/>
<evidence type="ECO:0000256" key="2">
    <source>
        <dbReference type="PROSITE-ProRule" id="PRU00708"/>
    </source>
</evidence>
<evidence type="ECO:0000313" key="4">
    <source>
        <dbReference type="Proteomes" id="UP000001514"/>
    </source>
</evidence>
<dbReference type="Proteomes" id="UP000001514">
    <property type="component" value="Unassembled WGS sequence"/>
</dbReference>
<dbReference type="eggNOG" id="KOG4197">
    <property type="taxonomic scope" value="Eukaryota"/>
</dbReference>
<accession>D8T529</accession>
<dbReference type="GO" id="GO:0003723">
    <property type="term" value="F:RNA binding"/>
    <property type="evidence" value="ECO:0007669"/>
    <property type="project" value="InterPro"/>
</dbReference>
<dbReference type="InterPro" id="IPR046960">
    <property type="entry name" value="PPR_At4g14850-like_plant"/>
</dbReference>
<sequence>MAERNIVSWNIMISGYLVSGDLDSCMNVFSTMPVRNLAPDVVSWNALLAGYIYNGHLMEAEATFARMPARNVTAWTASIAAFGRAGHLDRLVLVFDRMPIRNLVSWNTMIAWCSSCGDCKGAATSVWHEMVLAGEVPDETSFLSALLAFKHCGDLDAGWRCFVSASLDFGVLPGNPHYSCVLELLAKSGEMELAKDVAQSLPCDHVAWTAFLAACQLHDGDIAQEKL</sequence>
<dbReference type="Gramene" id="EFJ08335">
    <property type="protein sequence ID" value="EFJ08335"/>
    <property type="gene ID" value="SELMODRAFT_132095"/>
</dbReference>
<dbReference type="STRING" id="88036.D8T529"/>
<feature type="repeat" description="PPR" evidence="2">
    <location>
        <begin position="5"/>
        <end position="39"/>
    </location>
</feature>
<dbReference type="PROSITE" id="PS51375">
    <property type="entry name" value="PPR"/>
    <property type="match status" value="3"/>
</dbReference>
<dbReference type="InterPro" id="IPR011990">
    <property type="entry name" value="TPR-like_helical_dom_sf"/>
</dbReference>
<reference evidence="3 4" key="1">
    <citation type="journal article" date="2011" name="Science">
        <title>The Selaginella genome identifies genetic changes associated with the evolution of vascular plants.</title>
        <authorList>
            <person name="Banks J.A."/>
            <person name="Nishiyama T."/>
            <person name="Hasebe M."/>
            <person name="Bowman J.L."/>
            <person name="Gribskov M."/>
            <person name="dePamphilis C."/>
            <person name="Albert V.A."/>
            <person name="Aono N."/>
            <person name="Aoyama T."/>
            <person name="Ambrose B.A."/>
            <person name="Ashton N.W."/>
            <person name="Axtell M.J."/>
            <person name="Barker E."/>
            <person name="Barker M.S."/>
            <person name="Bennetzen J.L."/>
            <person name="Bonawitz N.D."/>
            <person name="Chapple C."/>
            <person name="Cheng C."/>
            <person name="Correa L.G."/>
            <person name="Dacre M."/>
            <person name="DeBarry J."/>
            <person name="Dreyer I."/>
            <person name="Elias M."/>
            <person name="Engstrom E.M."/>
            <person name="Estelle M."/>
            <person name="Feng L."/>
            <person name="Finet C."/>
            <person name="Floyd S.K."/>
            <person name="Frommer W.B."/>
            <person name="Fujita T."/>
            <person name="Gramzow L."/>
            <person name="Gutensohn M."/>
            <person name="Harholt J."/>
            <person name="Hattori M."/>
            <person name="Heyl A."/>
            <person name="Hirai T."/>
            <person name="Hiwatashi Y."/>
            <person name="Ishikawa M."/>
            <person name="Iwata M."/>
            <person name="Karol K.G."/>
            <person name="Koehler B."/>
            <person name="Kolukisaoglu U."/>
            <person name="Kubo M."/>
            <person name="Kurata T."/>
            <person name="Lalonde S."/>
            <person name="Li K."/>
            <person name="Li Y."/>
            <person name="Litt A."/>
            <person name="Lyons E."/>
            <person name="Manning G."/>
            <person name="Maruyama T."/>
            <person name="Michael T.P."/>
            <person name="Mikami K."/>
            <person name="Miyazaki S."/>
            <person name="Morinaga S."/>
            <person name="Murata T."/>
            <person name="Mueller-Roeber B."/>
            <person name="Nelson D.R."/>
            <person name="Obara M."/>
            <person name="Oguri Y."/>
            <person name="Olmstead R.G."/>
            <person name="Onodera N."/>
            <person name="Petersen B.L."/>
            <person name="Pils B."/>
            <person name="Prigge M."/>
            <person name="Rensing S.A."/>
            <person name="Riano-Pachon D.M."/>
            <person name="Roberts A.W."/>
            <person name="Sato Y."/>
            <person name="Scheller H.V."/>
            <person name="Schulz B."/>
            <person name="Schulz C."/>
            <person name="Shakirov E.V."/>
            <person name="Shibagaki N."/>
            <person name="Shinohara N."/>
            <person name="Shippen D.E."/>
            <person name="Soerensen I."/>
            <person name="Sotooka R."/>
            <person name="Sugimoto N."/>
            <person name="Sugita M."/>
            <person name="Sumikawa N."/>
            <person name="Tanurdzic M."/>
            <person name="Theissen G."/>
            <person name="Ulvskov P."/>
            <person name="Wakazuki S."/>
            <person name="Weng J.K."/>
            <person name="Willats W.W."/>
            <person name="Wipf D."/>
            <person name="Wolf P.G."/>
            <person name="Yang L."/>
            <person name="Zimmer A.D."/>
            <person name="Zhu Q."/>
            <person name="Mitros T."/>
            <person name="Hellsten U."/>
            <person name="Loque D."/>
            <person name="Otillar R."/>
            <person name="Salamov A."/>
            <person name="Schmutz J."/>
            <person name="Shapiro H."/>
            <person name="Lindquist E."/>
            <person name="Lucas S."/>
            <person name="Rokhsar D."/>
            <person name="Grigoriev I.V."/>
        </authorList>
    </citation>
    <scope>NUCLEOTIDE SEQUENCE [LARGE SCALE GENOMIC DNA]</scope>
</reference>
<dbReference type="AlphaFoldDB" id="D8T529"/>
<protein>
    <recommendedName>
        <fullName evidence="5">Pentacotripeptide-repeat region of PRORP domain-containing protein</fullName>
    </recommendedName>
</protein>